<dbReference type="PANTHER" id="PTHR46501">
    <property type="entry name" value="MYOMEGALIN"/>
    <property type="match status" value="1"/>
</dbReference>
<dbReference type="GO" id="GO:0005813">
    <property type="term" value="C:centrosome"/>
    <property type="evidence" value="ECO:0007669"/>
    <property type="project" value="TreeGrafter"/>
</dbReference>
<gene>
    <name evidence="3" type="ORF">PACLA_8A088561</name>
</gene>
<organism evidence="3 4">
    <name type="scientific">Paramuricea clavata</name>
    <name type="common">Red gorgonian</name>
    <name type="synonym">Violescent sea-whip</name>
    <dbReference type="NCBI Taxonomy" id="317549"/>
    <lineage>
        <taxon>Eukaryota</taxon>
        <taxon>Metazoa</taxon>
        <taxon>Cnidaria</taxon>
        <taxon>Anthozoa</taxon>
        <taxon>Octocorallia</taxon>
        <taxon>Malacalcyonacea</taxon>
        <taxon>Plexauridae</taxon>
        <taxon>Paramuricea</taxon>
    </lineage>
</organism>
<dbReference type="InterPro" id="IPR052593">
    <property type="entry name" value="MT-associated_AKAP9-binding"/>
</dbReference>
<feature type="region of interest" description="Disordered" evidence="2">
    <location>
        <begin position="1"/>
        <end position="38"/>
    </location>
</feature>
<dbReference type="Proteomes" id="UP001152795">
    <property type="component" value="Unassembled WGS sequence"/>
</dbReference>
<evidence type="ECO:0000256" key="1">
    <source>
        <dbReference type="SAM" id="Coils"/>
    </source>
</evidence>
<dbReference type="GO" id="GO:0060090">
    <property type="term" value="F:molecular adaptor activity"/>
    <property type="evidence" value="ECO:0007669"/>
    <property type="project" value="TreeGrafter"/>
</dbReference>
<sequence>LREALSASKRPGHSSDVASTSPASRNVVNNLDSPDGRTNLTRELQALREKLNLSEKLNTALKYELEANKRLATKSGSSEEPLMGHLEELRQLRSRLEESIRTYDELCIQLEEKLKELGKEEGDEEVLKESMSLVKENESLRLKVGKFNEKMKLIQQQLEEHRLTRKRDKEQITLLNNQLMESNKANESLRNELAICDSVIKLSQKSNREGSESSTGSSNNDAITLLLAEIRSLREQLEASIQSNNSLRQILQKQLSSSPQRQTPPARSPEHVTARTTPMVSPILDRSTATANSPSDKNRSLNLESQNLQDLRQYINSSFQNAESLLVKIMRITLEEHDSSGKLDELKKELESLRTLLFKSVKVLDHLWAEHLSSGPTSADRLTRQNDELRKEITLLKKRVLSQSKILENTATRLEVFLR</sequence>
<reference evidence="3" key="1">
    <citation type="submission" date="2020-04" db="EMBL/GenBank/DDBJ databases">
        <authorList>
            <person name="Alioto T."/>
            <person name="Alioto T."/>
            <person name="Gomez Garrido J."/>
        </authorList>
    </citation>
    <scope>NUCLEOTIDE SEQUENCE</scope>
    <source>
        <strain evidence="3">A484AB</strain>
    </source>
</reference>
<feature type="compositionally biased region" description="Polar residues" evidence="2">
    <location>
        <begin position="253"/>
        <end position="265"/>
    </location>
</feature>
<dbReference type="PANTHER" id="PTHR46501:SF6">
    <property type="entry name" value="SI:CH73-95L15.5"/>
    <property type="match status" value="1"/>
</dbReference>
<feature type="region of interest" description="Disordered" evidence="2">
    <location>
        <begin position="253"/>
        <end position="301"/>
    </location>
</feature>
<comment type="caution">
    <text evidence="3">The sequence shown here is derived from an EMBL/GenBank/DDBJ whole genome shotgun (WGS) entry which is preliminary data.</text>
</comment>
<accession>A0A7D9JPF0</accession>
<keyword evidence="4" id="KW-1185">Reference proteome</keyword>
<dbReference type="GO" id="GO:0090063">
    <property type="term" value="P:positive regulation of microtubule nucleation"/>
    <property type="evidence" value="ECO:0007669"/>
    <property type="project" value="TreeGrafter"/>
</dbReference>
<keyword evidence="1" id="KW-0175">Coiled coil</keyword>
<dbReference type="GO" id="GO:0005794">
    <property type="term" value="C:Golgi apparatus"/>
    <property type="evidence" value="ECO:0007669"/>
    <property type="project" value="TreeGrafter"/>
</dbReference>
<protein>
    <submittedName>
        <fullName evidence="3">Uncharacterized protein</fullName>
    </submittedName>
</protein>
<dbReference type="EMBL" id="CACRXK020019307">
    <property type="protein sequence ID" value="CAB4033505.1"/>
    <property type="molecule type" value="Genomic_DNA"/>
</dbReference>
<feature type="coiled-coil region" evidence="1">
    <location>
        <begin position="82"/>
        <end position="120"/>
    </location>
</feature>
<feature type="compositionally biased region" description="Polar residues" evidence="2">
    <location>
        <begin position="16"/>
        <end position="38"/>
    </location>
</feature>
<dbReference type="OrthoDB" id="5989088at2759"/>
<dbReference type="AlphaFoldDB" id="A0A7D9JPF0"/>
<feature type="non-terminal residue" evidence="3">
    <location>
        <position position="1"/>
    </location>
</feature>
<dbReference type="GO" id="GO:0007098">
    <property type="term" value="P:centrosome cycle"/>
    <property type="evidence" value="ECO:0007669"/>
    <property type="project" value="TreeGrafter"/>
</dbReference>
<feature type="coiled-coil region" evidence="1">
    <location>
        <begin position="151"/>
        <end position="192"/>
    </location>
</feature>
<evidence type="ECO:0000313" key="4">
    <source>
        <dbReference type="Proteomes" id="UP001152795"/>
    </source>
</evidence>
<proteinExistence type="predicted"/>
<dbReference type="GO" id="GO:1903358">
    <property type="term" value="P:regulation of Golgi organization"/>
    <property type="evidence" value="ECO:0007669"/>
    <property type="project" value="TreeGrafter"/>
</dbReference>
<feature type="compositionally biased region" description="Polar residues" evidence="2">
    <location>
        <begin position="287"/>
        <end position="301"/>
    </location>
</feature>
<evidence type="ECO:0000256" key="2">
    <source>
        <dbReference type="SAM" id="MobiDB-lite"/>
    </source>
</evidence>
<evidence type="ECO:0000313" key="3">
    <source>
        <dbReference type="EMBL" id="CAB4033505.1"/>
    </source>
</evidence>
<name>A0A7D9JPF0_PARCT</name>